<dbReference type="EMBL" id="ACIO01000113">
    <property type="protein sequence ID" value="EFD00228.1"/>
    <property type="molecule type" value="Genomic_DNA"/>
</dbReference>
<sequence>MGVFSNPANKAEYPVTAWFCKVGHHELQNQQALIQPADTHSISPTFPETARGRMVFTGGAIREAYADKDRRKKVPSKVRRHTLGPTPLTEWAFADAKPWGPAWIYPEPLITVFYRP</sequence>
<dbReference type="Proteomes" id="UP000004968">
    <property type="component" value="Unassembled WGS sequence"/>
</dbReference>
<dbReference type="HOGENOM" id="CLU_2093478_0_0_9"/>
<gene>
    <name evidence="1" type="ORF">CLOSTHATH_01567</name>
</gene>
<organism evidence="1 2">
    <name type="scientific">Hungatella hathewayi DSM 13479</name>
    <dbReference type="NCBI Taxonomy" id="566550"/>
    <lineage>
        <taxon>Bacteria</taxon>
        <taxon>Bacillati</taxon>
        <taxon>Bacillota</taxon>
        <taxon>Clostridia</taxon>
        <taxon>Lachnospirales</taxon>
        <taxon>Lachnospiraceae</taxon>
        <taxon>Hungatella</taxon>
    </lineage>
</organism>
<dbReference type="AlphaFoldDB" id="D3AD89"/>
<name>D3AD89_9FIRM</name>
<proteinExistence type="predicted"/>
<comment type="caution">
    <text evidence="1">The sequence shown here is derived from an EMBL/GenBank/DDBJ whole genome shotgun (WGS) entry which is preliminary data.</text>
</comment>
<evidence type="ECO:0000313" key="1">
    <source>
        <dbReference type="EMBL" id="EFD00228.1"/>
    </source>
</evidence>
<reference evidence="1 2" key="1">
    <citation type="submission" date="2010-01" db="EMBL/GenBank/DDBJ databases">
        <authorList>
            <person name="Weinstock G."/>
            <person name="Sodergren E."/>
            <person name="Clifton S."/>
            <person name="Fulton L."/>
            <person name="Fulton B."/>
            <person name="Courtney L."/>
            <person name="Fronick C."/>
            <person name="Harrison M."/>
            <person name="Strong C."/>
            <person name="Farmer C."/>
            <person name="Delahaunty K."/>
            <person name="Markovic C."/>
            <person name="Hall O."/>
            <person name="Minx P."/>
            <person name="Tomlinson C."/>
            <person name="Mitreva M."/>
            <person name="Nelson J."/>
            <person name="Hou S."/>
            <person name="Wollam A."/>
            <person name="Pepin K.H."/>
            <person name="Johnson M."/>
            <person name="Bhonagiri V."/>
            <person name="Nash W.E."/>
            <person name="Warren W."/>
            <person name="Chinwalla A."/>
            <person name="Mardis E.R."/>
            <person name="Wilson R.K."/>
        </authorList>
    </citation>
    <scope>NUCLEOTIDE SEQUENCE [LARGE SCALE GENOMIC DNA]</scope>
    <source>
        <strain evidence="1 2">DSM 13479</strain>
    </source>
</reference>
<evidence type="ECO:0000313" key="2">
    <source>
        <dbReference type="Proteomes" id="UP000004968"/>
    </source>
</evidence>
<protein>
    <submittedName>
        <fullName evidence="1">Uncharacterized protein</fullName>
    </submittedName>
</protein>
<accession>D3AD89</accession>